<dbReference type="EMBL" id="JANAVB010040817">
    <property type="protein sequence ID" value="KAJ6797640.1"/>
    <property type="molecule type" value="Genomic_DNA"/>
</dbReference>
<name>A0AAX6E0Z6_IRIPA</name>
<protein>
    <recommendedName>
        <fullName evidence="1">Trimethylguanosine synthase</fullName>
    </recommendedName>
    <alternativeName>
        <fullName evidence="7">Cap-specific guanine-N(2) methyltransferase</fullName>
    </alternativeName>
</protein>
<dbReference type="SUPFAM" id="SSF51045">
    <property type="entry name" value="WW domain"/>
    <property type="match status" value="1"/>
</dbReference>
<dbReference type="CDD" id="cd00201">
    <property type="entry name" value="WW"/>
    <property type="match status" value="1"/>
</dbReference>
<gene>
    <name evidence="9" type="ORF">M6B38_215770</name>
</gene>
<keyword evidence="10" id="KW-1185">Reference proteome</keyword>
<comment type="catalytic activity">
    <reaction evidence="6">
        <text>a 5'-end (N(7)-methyl 5'-triphosphoguanosine)-ribonucleoside in snRNA + S-adenosyl-L-methionine = a 5'-end (N(2),N(7)-dimethyl 5'-triphosphoguanosine)-ribonucleoside in snRNA + S-adenosyl-L-homocysteine + H(+)</text>
        <dbReference type="Rhea" id="RHEA:78471"/>
        <dbReference type="Rhea" id="RHEA-COMP:19085"/>
        <dbReference type="Rhea" id="RHEA-COMP:19087"/>
        <dbReference type="ChEBI" id="CHEBI:15378"/>
        <dbReference type="ChEBI" id="CHEBI:57856"/>
        <dbReference type="ChEBI" id="CHEBI:59789"/>
        <dbReference type="ChEBI" id="CHEBI:156461"/>
        <dbReference type="ChEBI" id="CHEBI:172880"/>
    </reaction>
    <physiologicalReaction direction="left-to-right" evidence="6">
        <dbReference type="Rhea" id="RHEA:78472"/>
    </physiologicalReaction>
</comment>
<comment type="catalytic activity">
    <reaction evidence="3">
        <text>a 5'-end (N(2),N(7)-dimethyl 5'-triphosphoguanosine)-ribonucleoside in snoRNA + S-adenosyl-L-methionine = a 5'-end (N(2),N(2),N(7)-trimethyl 5'-triphosphoguanosine)-ribonucleoside in snoRNA + S-adenosyl-L-homocysteine + H(+)</text>
        <dbReference type="Rhea" id="RHEA:78507"/>
        <dbReference type="Rhea" id="RHEA-COMP:19088"/>
        <dbReference type="Rhea" id="RHEA-COMP:19090"/>
        <dbReference type="ChEBI" id="CHEBI:15378"/>
        <dbReference type="ChEBI" id="CHEBI:57856"/>
        <dbReference type="ChEBI" id="CHEBI:59789"/>
        <dbReference type="ChEBI" id="CHEBI:167623"/>
        <dbReference type="ChEBI" id="CHEBI:172880"/>
    </reaction>
    <physiologicalReaction direction="left-to-right" evidence="3">
        <dbReference type="Rhea" id="RHEA:78508"/>
    </physiologicalReaction>
</comment>
<dbReference type="PROSITE" id="PS50020">
    <property type="entry name" value="WW_DOMAIN_2"/>
    <property type="match status" value="1"/>
</dbReference>
<dbReference type="SUPFAM" id="SSF53335">
    <property type="entry name" value="S-adenosyl-L-methionine-dependent methyltransferases"/>
    <property type="match status" value="1"/>
</dbReference>
<comment type="catalytic activity">
    <reaction evidence="5">
        <text>a 5'-end (N(2),N(7)-dimethyl 5'-triphosphoguanosine)-ribonucleoside in snRNA + S-adenosyl-L-methionine = a 5'-end (N(2),N(2),N(7)-trimethyl 5'-triphosphoguanosine)-ribonucleoside in snRNA + S-adenosyl-L-homocysteine + H(+)</text>
        <dbReference type="Rhea" id="RHEA:78479"/>
        <dbReference type="Rhea" id="RHEA-COMP:19087"/>
        <dbReference type="Rhea" id="RHEA-COMP:19089"/>
        <dbReference type="ChEBI" id="CHEBI:15378"/>
        <dbReference type="ChEBI" id="CHEBI:57856"/>
        <dbReference type="ChEBI" id="CHEBI:59789"/>
        <dbReference type="ChEBI" id="CHEBI:167623"/>
        <dbReference type="ChEBI" id="CHEBI:172880"/>
    </reaction>
    <physiologicalReaction direction="left-to-right" evidence="5">
        <dbReference type="Rhea" id="RHEA:78480"/>
    </physiologicalReaction>
</comment>
<sequence length="665" mass="74704">MLWVYLFPSGQLRRQQKNVYTKGKKKGAHAKSVSSDNIVCEVKDRQLEDIASSIILHDRTHVPSSCETAEGDSEGNHHNTIGERSRGSLLFDEELLGVDADVLGGNDKKHVSDEMTDVLIDNHVVKDPIPDETDVGMSLDQLLIANGGSCLQKVSEDATYGFEQEGESINKQSQNNYFEDSSSTLLDIAHAINNSSTLCPSSTESSLFSAQIDHEIPECPDNSVLCEFGEWRVVWDSFYKRNYFYNCQSKESTWYPPLGLEHFTYSCSTSNSNEMFADATGVDACLGIVYDGIQDKNIHDIESTKLFEESENAFECLNQSSQEISCELSGLTVNYEFEDPDSRPTLCEIGKGRASSKLLDVNDHAIDSDIECFDSQEKNDMYNDKLSVPDIPVELTVSSLITTMVEVDDEENMNTLPEKYLTTTMNELDCHDIAYKERKKRVRRSQMQTILQEIVTSLPTNIVKYWCQRYSLFSRFDCGIKMDEEGWFSVTPEPIARHHASRFASGTVIDCFSGVGGNAIQFALRCNHVIAIDIDPQKVEYARHNAAIYGVNDRIDFLIGDFLKIAARLKADTIFLSPPWGGPDYNKVETYDMRSMLKPCDGHVLFNAARIIASKVVMFLPRNVNLNQLAELSLSVSPPWALEVEKNYLNGKLKAITAYFDRPTT</sequence>
<dbReference type="InterPro" id="IPR036020">
    <property type="entry name" value="WW_dom_sf"/>
</dbReference>
<dbReference type="InterPro" id="IPR001202">
    <property type="entry name" value="WW_dom"/>
</dbReference>
<dbReference type="PANTHER" id="PTHR14741">
    <property type="entry name" value="S-ADENOSYLMETHIONINE-DEPENDENT METHYLTRANSFERASE RELATED"/>
    <property type="match status" value="1"/>
</dbReference>
<organism evidence="9 10">
    <name type="scientific">Iris pallida</name>
    <name type="common">Sweet iris</name>
    <dbReference type="NCBI Taxonomy" id="29817"/>
    <lineage>
        <taxon>Eukaryota</taxon>
        <taxon>Viridiplantae</taxon>
        <taxon>Streptophyta</taxon>
        <taxon>Embryophyta</taxon>
        <taxon>Tracheophyta</taxon>
        <taxon>Spermatophyta</taxon>
        <taxon>Magnoliopsida</taxon>
        <taxon>Liliopsida</taxon>
        <taxon>Asparagales</taxon>
        <taxon>Iridaceae</taxon>
        <taxon>Iridoideae</taxon>
        <taxon>Irideae</taxon>
        <taxon>Iris</taxon>
    </lineage>
</organism>
<evidence type="ECO:0000256" key="5">
    <source>
        <dbReference type="ARBA" id="ARBA00048763"/>
    </source>
</evidence>
<comment type="catalytic activity">
    <reaction evidence="4">
        <text>a 5'-end (N(7)-methyl 5'-triphosphoguanosine)-ribonucleoside in snoRNA + S-adenosyl-L-methionine = a 5'-end (N(2),N(7)-dimethyl 5'-triphosphoguanosine)-ribonucleoside in snoRNA + S-adenosyl-L-homocysteine + H(+)</text>
        <dbReference type="Rhea" id="RHEA:78475"/>
        <dbReference type="Rhea" id="RHEA-COMP:19086"/>
        <dbReference type="Rhea" id="RHEA-COMP:19088"/>
        <dbReference type="ChEBI" id="CHEBI:15378"/>
        <dbReference type="ChEBI" id="CHEBI:57856"/>
        <dbReference type="ChEBI" id="CHEBI:59789"/>
        <dbReference type="ChEBI" id="CHEBI:156461"/>
        <dbReference type="ChEBI" id="CHEBI:172880"/>
    </reaction>
    <physiologicalReaction direction="left-to-right" evidence="4">
        <dbReference type="Rhea" id="RHEA:78476"/>
    </physiologicalReaction>
</comment>
<evidence type="ECO:0000313" key="9">
    <source>
        <dbReference type="EMBL" id="KAJ6797640.1"/>
    </source>
</evidence>
<comment type="caution">
    <text evidence="9">The sequence shown here is derived from an EMBL/GenBank/DDBJ whole genome shotgun (WGS) entry which is preliminary data.</text>
</comment>
<dbReference type="Gene3D" id="3.40.50.150">
    <property type="entry name" value="Vaccinia Virus protein VP39"/>
    <property type="match status" value="1"/>
</dbReference>
<dbReference type="InterPro" id="IPR019012">
    <property type="entry name" value="RNA_cap_Gua-N2-MeTrfase"/>
</dbReference>
<evidence type="ECO:0000256" key="3">
    <source>
        <dbReference type="ARBA" id="ARBA00047418"/>
    </source>
</evidence>
<evidence type="ECO:0000256" key="6">
    <source>
        <dbReference type="ARBA" id="ARBA00049075"/>
    </source>
</evidence>
<comment type="similarity">
    <text evidence="2">Belongs to the methyltransferase superfamily. Trimethylguanosine synthase family.</text>
</comment>
<feature type="domain" description="WW" evidence="8">
    <location>
        <begin position="231"/>
        <end position="259"/>
    </location>
</feature>
<dbReference type="Proteomes" id="UP001140949">
    <property type="component" value="Unassembled WGS sequence"/>
</dbReference>
<evidence type="ECO:0000259" key="8">
    <source>
        <dbReference type="PROSITE" id="PS50020"/>
    </source>
</evidence>
<dbReference type="FunFam" id="3.40.50.150:FF:000305">
    <property type="entry name" value="S-adenosyl-L-methionine-dependent methyltransferase superfamily protein"/>
    <property type="match status" value="1"/>
</dbReference>
<dbReference type="CDD" id="cd02440">
    <property type="entry name" value="AdoMet_MTases"/>
    <property type="match status" value="1"/>
</dbReference>
<dbReference type="GO" id="GO:0071164">
    <property type="term" value="F:RNA cap trimethylguanosine synthase activity"/>
    <property type="evidence" value="ECO:0007669"/>
    <property type="project" value="TreeGrafter"/>
</dbReference>
<accession>A0AAX6E0Z6</accession>
<proteinExistence type="inferred from homology"/>
<evidence type="ECO:0000256" key="7">
    <source>
        <dbReference type="ARBA" id="ARBA00049790"/>
    </source>
</evidence>
<evidence type="ECO:0000256" key="1">
    <source>
        <dbReference type="ARBA" id="ARBA00018517"/>
    </source>
</evidence>
<evidence type="ECO:0000256" key="2">
    <source>
        <dbReference type="ARBA" id="ARBA00025783"/>
    </source>
</evidence>
<dbReference type="PANTHER" id="PTHR14741:SF32">
    <property type="entry name" value="TRIMETHYLGUANOSINE SYNTHASE"/>
    <property type="match status" value="1"/>
</dbReference>
<reference evidence="9" key="2">
    <citation type="submission" date="2023-04" db="EMBL/GenBank/DDBJ databases">
        <authorList>
            <person name="Bruccoleri R.E."/>
            <person name="Oakeley E.J."/>
            <person name="Faust A.-M."/>
            <person name="Dessus-Babus S."/>
            <person name="Altorfer M."/>
            <person name="Burckhardt D."/>
            <person name="Oertli M."/>
            <person name="Naumann U."/>
            <person name="Petersen F."/>
            <person name="Wong J."/>
        </authorList>
    </citation>
    <scope>NUCLEOTIDE SEQUENCE</scope>
    <source>
        <strain evidence="9">GSM-AAB239-AS_SAM_17_03QT</strain>
        <tissue evidence="9">Leaf</tissue>
    </source>
</reference>
<dbReference type="AlphaFoldDB" id="A0AAX6E0Z6"/>
<evidence type="ECO:0000256" key="4">
    <source>
        <dbReference type="ARBA" id="ARBA00048740"/>
    </source>
</evidence>
<dbReference type="InterPro" id="IPR029063">
    <property type="entry name" value="SAM-dependent_MTases_sf"/>
</dbReference>
<dbReference type="Pfam" id="PF09445">
    <property type="entry name" value="Methyltransf_15"/>
    <property type="match status" value="1"/>
</dbReference>
<dbReference type="PROSITE" id="PS01159">
    <property type="entry name" value="WW_DOMAIN_1"/>
    <property type="match status" value="1"/>
</dbReference>
<reference evidence="9" key="1">
    <citation type="journal article" date="2023" name="GigaByte">
        <title>Genome assembly of the bearded iris, Iris pallida Lam.</title>
        <authorList>
            <person name="Bruccoleri R.E."/>
            <person name="Oakeley E.J."/>
            <person name="Faust A.M.E."/>
            <person name="Altorfer M."/>
            <person name="Dessus-Babus S."/>
            <person name="Burckhardt D."/>
            <person name="Oertli M."/>
            <person name="Naumann U."/>
            <person name="Petersen F."/>
            <person name="Wong J."/>
        </authorList>
    </citation>
    <scope>NUCLEOTIDE SEQUENCE</scope>
    <source>
        <strain evidence="9">GSM-AAB239-AS_SAM_17_03QT</strain>
    </source>
</reference>
<dbReference type="GO" id="GO:0005634">
    <property type="term" value="C:nucleus"/>
    <property type="evidence" value="ECO:0007669"/>
    <property type="project" value="TreeGrafter"/>
</dbReference>
<evidence type="ECO:0000313" key="10">
    <source>
        <dbReference type="Proteomes" id="UP001140949"/>
    </source>
</evidence>